<evidence type="ECO:0000313" key="12">
    <source>
        <dbReference type="Proteomes" id="UP001064879"/>
    </source>
</evidence>
<feature type="binding site" evidence="7">
    <location>
        <position position="323"/>
    </location>
    <ligand>
        <name>[4Fe-4S] cluster</name>
        <dbReference type="ChEBI" id="CHEBI:49883"/>
    </ligand>
</feature>
<dbReference type="GO" id="GO:0046429">
    <property type="term" value="F:4-hydroxy-3-methylbut-2-en-1-yl diphosphate synthase activity (ferredoxin)"/>
    <property type="evidence" value="ECO:0007669"/>
    <property type="project" value="UniProtKB-EC"/>
</dbReference>
<accession>A0ABY5SP54</accession>
<keyword evidence="3 7" id="KW-0560">Oxidoreductase</keyword>
<dbReference type="HAMAP" id="MF_00159">
    <property type="entry name" value="IspG"/>
    <property type="match status" value="1"/>
</dbReference>
<dbReference type="InterPro" id="IPR016425">
    <property type="entry name" value="IspG_bac"/>
</dbReference>
<dbReference type="Pfam" id="PF26540">
    <property type="entry name" value="GcpE_C"/>
    <property type="match status" value="1"/>
</dbReference>
<keyword evidence="6 7" id="KW-0414">Isoprene biosynthesis</keyword>
<feature type="region of interest" description="Disordered" evidence="8">
    <location>
        <begin position="369"/>
        <end position="390"/>
    </location>
</feature>
<evidence type="ECO:0000256" key="2">
    <source>
        <dbReference type="ARBA" id="ARBA00022723"/>
    </source>
</evidence>
<dbReference type="InterPro" id="IPR045854">
    <property type="entry name" value="NO2/SO3_Rdtase_4Fe4S_sf"/>
</dbReference>
<comment type="cofactor">
    <cofactor evidence="7">
        <name>[4Fe-4S] cluster</name>
        <dbReference type="ChEBI" id="CHEBI:49883"/>
    </cofactor>
    <text evidence="7">Binds 1 [4Fe-4S] cluster.</text>
</comment>
<feature type="binding site" evidence="7">
    <location>
        <position position="281"/>
    </location>
    <ligand>
        <name>[4Fe-4S] cluster</name>
        <dbReference type="ChEBI" id="CHEBI:49883"/>
    </ligand>
</feature>
<dbReference type="InterPro" id="IPR004588">
    <property type="entry name" value="IspG_bac-typ"/>
</dbReference>
<dbReference type="Gene3D" id="3.30.413.10">
    <property type="entry name" value="Sulfite Reductase Hemoprotein, domain 1"/>
    <property type="match status" value="1"/>
</dbReference>
<feature type="domain" description="IspG C-terminal" evidence="10">
    <location>
        <begin position="277"/>
        <end position="363"/>
    </location>
</feature>
<dbReference type="PIRSF" id="PIRSF004640">
    <property type="entry name" value="IspG"/>
    <property type="match status" value="1"/>
</dbReference>
<keyword evidence="5 7" id="KW-0411">Iron-sulfur</keyword>
<dbReference type="PANTHER" id="PTHR30454:SF0">
    <property type="entry name" value="4-HYDROXY-3-METHYLBUT-2-EN-1-YL DIPHOSPHATE SYNTHASE (FERREDOXIN), CHLOROPLASTIC"/>
    <property type="match status" value="1"/>
</dbReference>
<evidence type="ECO:0000256" key="7">
    <source>
        <dbReference type="HAMAP-Rule" id="MF_00159"/>
    </source>
</evidence>
<feature type="binding site" evidence="7">
    <location>
        <position position="316"/>
    </location>
    <ligand>
        <name>[4Fe-4S] cluster</name>
        <dbReference type="ChEBI" id="CHEBI:49883"/>
    </ligand>
</feature>
<keyword evidence="2 7" id="KW-0479">Metal-binding</keyword>
<dbReference type="Proteomes" id="UP001064879">
    <property type="component" value="Chromosome"/>
</dbReference>
<evidence type="ECO:0000256" key="8">
    <source>
        <dbReference type="SAM" id="MobiDB-lite"/>
    </source>
</evidence>
<sequence length="390" mass="40756">MTAVNLGMPAPPPPVLAPRRKTRQIGVGKVGVGSESPVSVQSMTTTPTTDINATLQQIAELTASGCDIVRVACPTADDAAALPIIAGKSQIPVIADIHFQPKYVFAAIDAGCAGVRVNPGNIRKFDDQVREISKAAAEAGVSIRIGVNAGSLDKRLMEKYGKATPEALVESALWEASLFEEHGFYDFKISVKHHDPVIMVRAYELLAERGDWPLHLGVTEAGPAFQGTIKSATAFGHLLAEGIGDTIRVSLSAPPAEEVKVGNQILESLNLKPRKLEIVSCPSCGRAQVDVYTLADEVTAGLEGMEVPLRVAVMGCVVNGPGEARDADLGVASGNGKGQIFVKGEVIKTVPESEIVETLIAEANRIAEDAENGSDGASGTVSGPPEVVIG</sequence>
<dbReference type="RefSeq" id="WP_265417528.1">
    <property type="nucleotide sequence ID" value="NZ_CP093443.1"/>
</dbReference>
<dbReference type="Gene3D" id="3.20.20.20">
    <property type="entry name" value="Dihydropteroate synthase-like"/>
    <property type="match status" value="1"/>
</dbReference>
<reference evidence="11" key="1">
    <citation type="submission" date="2022-03" db="EMBL/GenBank/DDBJ databases">
        <title>Brevibacterium spongiae sp. nov., isolated from marine sponge.</title>
        <authorList>
            <person name="Li Z."/>
            <person name="Zhang M."/>
        </authorList>
    </citation>
    <scope>NUCLEOTIDE SEQUENCE</scope>
    <source>
        <strain evidence="11">WHS-Z9</strain>
    </source>
</reference>
<keyword evidence="4 7" id="KW-0408">Iron</keyword>
<evidence type="ECO:0000256" key="3">
    <source>
        <dbReference type="ARBA" id="ARBA00023002"/>
    </source>
</evidence>
<keyword evidence="12" id="KW-1185">Reference proteome</keyword>
<evidence type="ECO:0000259" key="10">
    <source>
        <dbReference type="Pfam" id="PF26540"/>
    </source>
</evidence>
<keyword evidence="1 7" id="KW-0004">4Fe-4S</keyword>
<name>A0ABY5SP54_9MICO</name>
<dbReference type="EC" id="1.17.7.3" evidence="7"/>
<dbReference type="SUPFAM" id="SSF51717">
    <property type="entry name" value="Dihydropteroate synthetase-like"/>
    <property type="match status" value="1"/>
</dbReference>
<gene>
    <name evidence="7 11" type="primary">ispG</name>
    <name evidence="11" type="synonym">gcpE</name>
    <name evidence="11" type="ORF">L1F31_12045</name>
</gene>
<protein>
    <recommendedName>
        <fullName evidence="7">4-hydroxy-3-methylbut-2-en-1-yl diphosphate synthase (flavodoxin)</fullName>
        <ecNumber evidence="7">1.17.7.3</ecNumber>
    </recommendedName>
    <alternativeName>
        <fullName evidence="7">1-hydroxy-2-methyl-2-(E)-butenyl 4-diphosphate synthase</fullName>
    </alternativeName>
</protein>
<proteinExistence type="inferred from homology"/>
<dbReference type="NCBIfam" id="TIGR00612">
    <property type="entry name" value="ispG_gcpE"/>
    <property type="match status" value="1"/>
</dbReference>
<comment type="similarity">
    <text evidence="7">Belongs to the IspG family.</text>
</comment>
<dbReference type="NCBIfam" id="NF001540">
    <property type="entry name" value="PRK00366.1"/>
    <property type="match status" value="1"/>
</dbReference>
<dbReference type="InterPro" id="IPR058578">
    <property type="entry name" value="IspG_TIM"/>
</dbReference>
<organism evidence="11 12">
    <name type="scientific">Brevibacterium spongiae</name>
    <dbReference type="NCBI Taxonomy" id="2909672"/>
    <lineage>
        <taxon>Bacteria</taxon>
        <taxon>Bacillati</taxon>
        <taxon>Actinomycetota</taxon>
        <taxon>Actinomycetes</taxon>
        <taxon>Micrococcales</taxon>
        <taxon>Brevibacteriaceae</taxon>
        <taxon>Brevibacterium</taxon>
    </lineage>
</organism>
<evidence type="ECO:0000256" key="1">
    <source>
        <dbReference type="ARBA" id="ARBA00022485"/>
    </source>
</evidence>
<evidence type="ECO:0000256" key="4">
    <source>
        <dbReference type="ARBA" id="ARBA00023004"/>
    </source>
</evidence>
<evidence type="ECO:0000256" key="6">
    <source>
        <dbReference type="ARBA" id="ARBA00023229"/>
    </source>
</evidence>
<dbReference type="SUPFAM" id="SSF56014">
    <property type="entry name" value="Nitrite and sulphite reductase 4Fe-4S domain-like"/>
    <property type="match status" value="1"/>
</dbReference>
<comment type="pathway">
    <text evidence="7">Isoprenoid biosynthesis; isopentenyl diphosphate biosynthesis via DXP pathway; isopentenyl diphosphate from 1-deoxy-D-xylulose 5-phosphate: step 5/6.</text>
</comment>
<comment type="catalytic activity">
    <reaction evidence="7">
        <text>(2E)-4-hydroxy-3-methylbut-2-enyl diphosphate + oxidized [flavodoxin] + H2O + 2 H(+) = 2-C-methyl-D-erythritol 2,4-cyclic diphosphate + reduced [flavodoxin]</text>
        <dbReference type="Rhea" id="RHEA:43604"/>
        <dbReference type="Rhea" id="RHEA-COMP:10622"/>
        <dbReference type="Rhea" id="RHEA-COMP:10623"/>
        <dbReference type="ChEBI" id="CHEBI:15377"/>
        <dbReference type="ChEBI" id="CHEBI:15378"/>
        <dbReference type="ChEBI" id="CHEBI:57618"/>
        <dbReference type="ChEBI" id="CHEBI:58210"/>
        <dbReference type="ChEBI" id="CHEBI:58483"/>
        <dbReference type="ChEBI" id="CHEBI:128753"/>
        <dbReference type="EC" id="1.17.7.3"/>
    </reaction>
</comment>
<comment type="function">
    <text evidence="7">Converts 2C-methyl-D-erythritol 2,4-cyclodiphosphate (ME-2,4cPP) into 1-hydroxy-2-methyl-2-(E)-butenyl 4-diphosphate.</text>
</comment>
<evidence type="ECO:0000256" key="5">
    <source>
        <dbReference type="ARBA" id="ARBA00023014"/>
    </source>
</evidence>
<dbReference type="PANTHER" id="PTHR30454">
    <property type="entry name" value="4-HYDROXY-3-METHYLBUT-2-EN-1-YL DIPHOSPHATE SYNTHASE"/>
    <property type="match status" value="1"/>
</dbReference>
<feature type="domain" description="IspG TIM-barrel" evidence="9">
    <location>
        <begin position="22"/>
        <end position="262"/>
    </location>
</feature>
<dbReference type="EMBL" id="CP093443">
    <property type="protein sequence ID" value="UVI34854.1"/>
    <property type="molecule type" value="Genomic_DNA"/>
</dbReference>
<evidence type="ECO:0000259" key="9">
    <source>
        <dbReference type="Pfam" id="PF04551"/>
    </source>
</evidence>
<feature type="binding site" evidence="7">
    <location>
        <position position="284"/>
    </location>
    <ligand>
        <name>[4Fe-4S] cluster</name>
        <dbReference type="ChEBI" id="CHEBI:49883"/>
    </ligand>
</feature>
<dbReference type="Pfam" id="PF04551">
    <property type="entry name" value="GcpE"/>
    <property type="match status" value="1"/>
</dbReference>
<dbReference type="InterPro" id="IPR011005">
    <property type="entry name" value="Dihydropteroate_synth-like_sf"/>
</dbReference>
<evidence type="ECO:0000313" key="11">
    <source>
        <dbReference type="EMBL" id="UVI34854.1"/>
    </source>
</evidence>
<dbReference type="InterPro" id="IPR058579">
    <property type="entry name" value="IspG_C"/>
</dbReference>